<dbReference type="Proteomes" id="UP000247681">
    <property type="component" value="Unassembled WGS sequence"/>
</dbReference>
<dbReference type="GO" id="GO:0016740">
    <property type="term" value="F:transferase activity"/>
    <property type="evidence" value="ECO:0007669"/>
    <property type="project" value="UniProtKB-KW"/>
</dbReference>
<dbReference type="PANTHER" id="PTHR43179:SF7">
    <property type="entry name" value="RHAMNOSYLTRANSFERASE WBBL"/>
    <property type="match status" value="1"/>
</dbReference>
<dbReference type="Gene3D" id="3.90.550.10">
    <property type="entry name" value="Spore Coat Polysaccharide Biosynthesis Protein SpsA, Chain A"/>
    <property type="match status" value="1"/>
</dbReference>
<accession>A0A2V4C6H6</accession>
<comment type="caution">
    <text evidence="2">The sequence shown here is derived from an EMBL/GenBank/DDBJ whole genome shotgun (WGS) entry which is preliminary data.</text>
</comment>
<proteinExistence type="predicted"/>
<organism evidence="2 3">
    <name type="scientific">Flavobacterium hydrophilum</name>
    <dbReference type="NCBI Taxonomy" id="2211445"/>
    <lineage>
        <taxon>Bacteria</taxon>
        <taxon>Pseudomonadati</taxon>
        <taxon>Bacteroidota</taxon>
        <taxon>Flavobacteriia</taxon>
        <taxon>Flavobacteriales</taxon>
        <taxon>Flavobacteriaceae</taxon>
        <taxon>Flavobacterium</taxon>
    </lineage>
</organism>
<feature type="domain" description="Glycosyltransferase 2-like" evidence="1">
    <location>
        <begin position="4"/>
        <end position="146"/>
    </location>
</feature>
<dbReference type="InterPro" id="IPR029044">
    <property type="entry name" value="Nucleotide-diphossugar_trans"/>
</dbReference>
<dbReference type="SUPFAM" id="SSF53448">
    <property type="entry name" value="Nucleotide-diphospho-sugar transferases"/>
    <property type="match status" value="1"/>
</dbReference>
<dbReference type="AlphaFoldDB" id="A0A2V4C6H6"/>
<gene>
    <name evidence="2" type="ORF">DMB68_00535</name>
</gene>
<keyword evidence="3" id="KW-1185">Reference proteome</keyword>
<keyword evidence="2" id="KW-0808">Transferase</keyword>
<dbReference type="EMBL" id="QJHL01000001">
    <property type="protein sequence ID" value="PXY45713.1"/>
    <property type="molecule type" value="Genomic_DNA"/>
</dbReference>
<evidence type="ECO:0000259" key="1">
    <source>
        <dbReference type="Pfam" id="PF00535"/>
    </source>
</evidence>
<reference evidence="2 3" key="1">
    <citation type="submission" date="2018-05" db="EMBL/GenBank/DDBJ databases">
        <title>Flavobacterium sp. strain IMCC34758, incomplete genome.</title>
        <authorList>
            <person name="Joung Y."/>
        </authorList>
    </citation>
    <scope>NUCLEOTIDE SEQUENCE [LARGE SCALE GENOMIC DNA]</scope>
    <source>
        <strain evidence="2 3">IMCC34758</strain>
    </source>
</reference>
<dbReference type="InterPro" id="IPR001173">
    <property type="entry name" value="Glyco_trans_2-like"/>
</dbReference>
<dbReference type="RefSeq" id="WP_110344746.1">
    <property type="nucleotide sequence ID" value="NZ_QJHL01000001.1"/>
</dbReference>
<dbReference type="PANTHER" id="PTHR43179">
    <property type="entry name" value="RHAMNOSYLTRANSFERASE WBBL"/>
    <property type="match status" value="1"/>
</dbReference>
<evidence type="ECO:0000313" key="2">
    <source>
        <dbReference type="EMBL" id="PXY45713.1"/>
    </source>
</evidence>
<name>A0A2V4C6H6_9FLAO</name>
<protein>
    <submittedName>
        <fullName evidence="2">Glycosyl transferase family 2</fullName>
    </submittedName>
</protein>
<dbReference type="CDD" id="cd04186">
    <property type="entry name" value="GT_2_like_c"/>
    <property type="match status" value="1"/>
</dbReference>
<sequence>MQLSVIILNYNVRYFLELCVLSVREALSAIDGEIIVVDNNSDDDSCLMMKSRFPEVILIENKENSGFPKGNNIGVEKAKGKYICILNPDTVVAEDTFVKILAFAEKQINLGIVGCKLIDGTGTFLPESKRGTPTPWVAFTKIFGLYKIFPNQNLFNQYYAQHLSENQTGKVDILVGAFMVMERELYLQTGGFDEDCFMYADDIDLSYSVLQKQRNNYYFHETSVIHYKGESTVKDEKYMKRFQEAMEFFYQKHFRKSLFFSSFIKIGIFLFSFVKMFQGKPKPNQLPESYVFFSSNEILCSRLSSVLKNKVIFLDFKKEKMVNSCLVSRGKRIEIILDNQYVSFKKCIEILETFKQKSITFKILPKKANFIIGSNSKNERGEMMKIE</sequence>
<dbReference type="OrthoDB" id="9771846at2"/>
<evidence type="ECO:0000313" key="3">
    <source>
        <dbReference type="Proteomes" id="UP000247681"/>
    </source>
</evidence>
<dbReference type="Pfam" id="PF00535">
    <property type="entry name" value="Glycos_transf_2"/>
    <property type="match status" value="1"/>
</dbReference>